<comment type="caution">
    <text evidence="1">The sequence shown here is derived from an EMBL/GenBank/DDBJ whole genome shotgun (WGS) entry which is preliminary data.</text>
</comment>
<keyword evidence="2" id="KW-1185">Reference proteome</keyword>
<reference evidence="1" key="2">
    <citation type="journal article" date="2022" name="New Phytol.">
        <title>Evolutionary transition to the ectomycorrhizal habit in the genomes of a hyperdiverse lineage of mushroom-forming fungi.</title>
        <authorList>
            <person name="Looney B."/>
            <person name="Miyauchi S."/>
            <person name="Morin E."/>
            <person name="Drula E."/>
            <person name="Courty P.E."/>
            <person name="Kohler A."/>
            <person name="Kuo A."/>
            <person name="LaButti K."/>
            <person name="Pangilinan J."/>
            <person name="Lipzen A."/>
            <person name="Riley R."/>
            <person name="Andreopoulos W."/>
            <person name="He G."/>
            <person name="Johnson J."/>
            <person name="Nolan M."/>
            <person name="Tritt A."/>
            <person name="Barry K.W."/>
            <person name="Grigoriev I.V."/>
            <person name="Nagy L.G."/>
            <person name="Hibbett D."/>
            <person name="Henrissat B."/>
            <person name="Matheny P.B."/>
            <person name="Labbe J."/>
            <person name="Martin F.M."/>
        </authorList>
    </citation>
    <scope>NUCLEOTIDE SEQUENCE</scope>
    <source>
        <strain evidence="1">HHB10654</strain>
    </source>
</reference>
<protein>
    <submittedName>
        <fullName evidence="1">Acyl-CoA N-acyltransferase</fullName>
    </submittedName>
</protein>
<evidence type="ECO:0000313" key="2">
    <source>
        <dbReference type="Proteomes" id="UP000814140"/>
    </source>
</evidence>
<gene>
    <name evidence="1" type="ORF">BV25DRAFT_1819137</name>
</gene>
<accession>A0ACB8TGZ6</accession>
<sequence>MTSRVRKANKATSAQLSESVPDSVDINGTKYTLQLTASSGLSDGVRDDLWNIFEQNMHVLYANSSMGWDPPSKKDELFDPSSRFILVRSAGSLDETQHEDNSILAYTIFRFDMESGECVIYCYEMQVSKIARRAGLGKVLMQFLSDIGHRWSMQKVMLTVFRANNSAFAFYKAIGFEVDPISPGYGDDEWEDKDDQSDYWIMSRKI</sequence>
<name>A0ACB8TGZ6_9AGAM</name>
<dbReference type="Proteomes" id="UP000814140">
    <property type="component" value="Unassembled WGS sequence"/>
</dbReference>
<reference evidence="1" key="1">
    <citation type="submission" date="2021-03" db="EMBL/GenBank/DDBJ databases">
        <authorList>
            <consortium name="DOE Joint Genome Institute"/>
            <person name="Ahrendt S."/>
            <person name="Looney B.P."/>
            <person name="Miyauchi S."/>
            <person name="Morin E."/>
            <person name="Drula E."/>
            <person name="Courty P.E."/>
            <person name="Chicoki N."/>
            <person name="Fauchery L."/>
            <person name="Kohler A."/>
            <person name="Kuo A."/>
            <person name="Labutti K."/>
            <person name="Pangilinan J."/>
            <person name="Lipzen A."/>
            <person name="Riley R."/>
            <person name="Andreopoulos W."/>
            <person name="He G."/>
            <person name="Johnson J."/>
            <person name="Barry K.W."/>
            <person name="Grigoriev I.V."/>
            <person name="Nagy L."/>
            <person name="Hibbett D."/>
            <person name="Henrissat B."/>
            <person name="Matheny P.B."/>
            <person name="Labbe J."/>
            <person name="Martin F."/>
        </authorList>
    </citation>
    <scope>NUCLEOTIDE SEQUENCE</scope>
    <source>
        <strain evidence="1">HHB10654</strain>
    </source>
</reference>
<dbReference type="EMBL" id="MU277189">
    <property type="protein sequence ID" value="KAI0067724.1"/>
    <property type="molecule type" value="Genomic_DNA"/>
</dbReference>
<organism evidence="1 2">
    <name type="scientific">Artomyces pyxidatus</name>
    <dbReference type="NCBI Taxonomy" id="48021"/>
    <lineage>
        <taxon>Eukaryota</taxon>
        <taxon>Fungi</taxon>
        <taxon>Dikarya</taxon>
        <taxon>Basidiomycota</taxon>
        <taxon>Agaricomycotina</taxon>
        <taxon>Agaricomycetes</taxon>
        <taxon>Russulales</taxon>
        <taxon>Auriscalpiaceae</taxon>
        <taxon>Artomyces</taxon>
    </lineage>
</organism>
<evidence type="ECO:0000313" key="1">
    <source>
        <dbReference type="EMBL" id="KAI0067724.1"/>
    </source>
</evidence>
<proteinExistence type="predicted"/>